<sequence length="115" mass="13462">MGEAASGSAGEWEPARQTRIVRKRRRRRRRRKRRSSRRRRRRSFERANERRHAKPANEALCRHRGCEIGCYCSHGDQHGRLVGRDRCVRRGGFKLLGVRLGMLLLPTAGICTTRR</sequence>
<reference evidence="2" key="1">
    <citation type="submission" date="2023-10" db="EMBL/GenBank/DDBJ databases">
        <authorList>
            <person name="Chen Y."/>
            <person name="Shah S."/>
            <person name="Dougan E. K."/>
            <person name="Thang M."/>
            <person name="Chan C."/>
        </authorList>
    </citation>
    <scope>NUCLEOTIDE SEQUENCE [LARGE SCALE GENOMIC DNA]</scope>
</reference>
<proteinExistence type="predicted"/>
<evidence type="ECO:0000313" key="3">
    <source>
        <dbReference type="Proteomes" id="UP001189429"/>
    </source>
</evidence>
<evidence type="ECO:0000256" key="1">
    <source>
        <dbReference type="SAM" id="MobiDB-lite"/>
    </source>
</evidence>
<protein>
    <submittedName>
        <fullName evidence="2">Uncharacterized protein</fullName>
    </submittedName>
</protein>
<evidence type="ECO:0000313" key="2">
    <source>
        <dbReference type="EMBL" id="CAK0890455.1"/>
    </source>
</evidence>
<accession>A0ABN9WUE8</accession>
<dbReference type="Proteomes" id="UP001189429">
    <property type="component" value="Unassembled WGS sequence"/>
</dbReference>
<organism evidence="2 3">
    <name type="scientific">Prorocentrum cordatum</name>
    <dbReference type="NCBI Taxonomy" id="2364126"/>
    <lineage>
        <taxon>Eukaryota</taxon>
        <taxon>Sar</taxon>
        <taxon>Alveolata</taxon>
        <taxon>Dinophyceae</taxon>
        <taxon>Prorocentrales</taxon>
        <taxon>Prorocentraceae</taxon>
        <taxon>Prorocentrum</taxon>
    </lineage>
</organism>
<name>A0ABN9WUE8_9DINO</name>
<dbReference type="EMBL" id="CAUYUJ010019357">
    <property type="protein sequence ID" value="CAK0890455.1"/>
    <property type="molecule type" value="Genomic_DNA"/>
</dbReference>
<keyword evidence="3" id="KW-1185">Reference proteome</keyword>
<feature type="region of interest" description="Disordered" evidence="1">
    <location>
        <begin position="1"/>
        <end position="55"/>
    </location>
</feature>
<feature type="compositionally biased region" description="Basic residues" evidence="1">
    <location>
        <begin position="19"/>
        <end position="43"/>
    </location>
</feature>
<gene>
    <name evidence="2" type="ORF">PCOR1329_LOCUS70699</name>
</gene>
<comment type="caution">
    <text evidence="2">The sequence shown here is derived from an EMBL/GenBank/DDBJ whole genome shotgun (WGS) entry which is preliminary data.</text>
</comment>